<feature type="transmembrane region" description="Helical" evidence="6">
    <location>
        <begin position="221"/>
        <end position="244"/>
    </location>
</feature>
<dbReference type="InterPro" id="IPR020846">
    <property type="entry name" value="MFS_dom"/>
</dbReference>
<evidence type="ECO:0000256" key="3">
    <source>
        <dbReference type="ARBA" id="ARBA00022692"/>
    </source>
</evidence>
<feature type="transmembrane region" description="Helical" evidence="6">
    <location>
        <begin position="136"/>
        <end position="159"/>
    </location>
</feature>
<comment type="subcellular location">
    <subcellularLocation>
        <location evidence="1">Cell membrane</location>
        <topology evidence="1">Multi-pass membrane protein</topology>
    </subcellularLocation>
</comment>
<sequence>MKNKKGYKWSVLLVVTLVSFITNVDSTITIIGLPKIMQGLDMNVAMGLLTITSYIIASTVLLLPAGKLADIVGNKKIFIWGFIIFTIGTVLCGIANSGISLIFYRIIQGVGAAFALATATPIIIKTFPDKQLGLALGINSTSWVIGALVGPVIGGALISEYGWRTIFFITVPFAIIGVIGAFIVLEGTNVIGKFKVDLRGIISFGICLTLIMLVLSEGEAWGWTSLKTIVAFIFIIVLGIIFIINELKVENPLFDFSLFSYKNYTVGLGITISYCIAYFSITLLLTVYLQGALHLSPVESSFLIIPLSAPQLIMGPLGGKLADHFGTEKMIIIGSFILTIGFLLLGNLGNVLNVSAVVIPLIIISVANGIAWPSVAKAVLSSVPKMQTGSASGMFYTIYNLGRALSQTLVILTIEFSIPSELVSRVLVGIDNFNGAQEVGKLIRSIGLSFKFFSIFFVITLILAASSWRSKMKKTE</sequence>
<dbReference type="RefSeq" id="WP_202767331.1">
    <property type="nucleotide sequence ID" value="NZ_JAESWA010000022.1"/>
</dbReference>
<dbReference type="Gene3D" id="1.20.1250.20">
    <property type="entry name" value="MFS general substrate transporter like domains"/>
    <property type="match status" value="1"/>
</dbReference>
<dbReference type="EMBL" id="JAESWA010000022">
    <property type="protein sequence ID" value="MBL4931951.1"/>
    <property type="molecule type" value="Genomic_DNA"/>
</dbReference>
<comment type="caution">
    <text evidence="8">The sequence shown here is derived from an EMBL/GenBank/DDBJ whole genome shotgun (WGS) entry which is preliminary data.</text>
</comment>
<dbReference type="GO" id="GO:0022857">
    <property type="term" value="F:transmembrane transporter activity"/>
    <property type="evidence" value="ECO:0007669"/>
    <property type="project" value="InterPro"/>
</dbReference>
<reference evidence="8" key="1">
    <citation type="submission" date="2021-01" db="EMBL/GenBank/DDBJ databases">
        <title>Genome public.</title>
        <authorList>
            <person name="Liu C."/>
            <person name="Sun Q."/>
        </authorList>
    </citation>
    <scope>NUCLEOTIDE SEQUENCE</scope>
    <source>
        <strain evidence="8">YIM B02565</strain>
    </source>
</reference>
<feature type="transmembrane region" description="Helical" evidence="6">
    <location>
        <begin position="354"/>
        <end position="375"/>
    </location>
</feature>
<dbReference type="GO" id="GO:0005886">
    <property type="term" value="C:plasma membrane"/>
    <property type="evidence" value="ECO:0007669"/>
    <property type="project" value="UniProtKB-SubCell"/>
</dbReference>
<dbReference type="Pfam" id="PF07690">
    <property type="entry name" value="MFS_1"/>
    <property type="match status" value="1"/>
</dbReference>
<gene>
    <name evidence="8" type="ORF">JK634_09050</name>
</gene>
<feature type="transmembrane region" description="Helical" evidence="6">
    <location>
        <begin position="442"/>
        <end position="464"/>
    </location>
</feature>
<evidence type="ECO:0000256" key="4">
    <source>
        <dbReference type="ARBA" id="ARBA00022989"/>
    </source>
</evidence>
<evidence type="ECO:0000313" key="8">
    <source>
        <dbReference type="EMBL" id="MBL4931951.1"/>
    </source>
</evidence>
<evidence type="ECO:0000313" key="9">
    <source>
        <dbReference type="Proteomes" id="UP000623681"/>
    </source>
</evidence>
<feature type="transmembrane region" description="Helical" evidence="6">
    <location>
        <begin position="165"/>
        <end position="184"/>
    </location>
</feature>
<keyword evidence="4 6" id="KW-1133">Transmembrane helix</keyword>
<feature type="domain" description="Major facilitator superfamily (MFS) profile" evidence="7">
    <location>
        <begin position="11"/>
        <end position="472"/>
    </location>
</feature>
<keyword evidence="2" id="KW-0813">Transport</keyword>
<dbReference type="PROSITE" id="PS50850">
    <property type="entry name" value="MFS"/>
    <property type="match status" value="1"/>
</dbReference>
<organism evidence="8 9">
    <name type="scientific">Clostridium paridis</name>
    <dbReference type="NCBI Taxonomy" id="2803863"/>
    <lineage>
        <taxon>Bacteria</taxon>
        <taxon>Bacillati</taxon>
        <taxon>Bacillota</taxon>
        <taxon>Clostridia</taxon>
        <taxon>Eubacteriales</taxon>
        <taxon>Clostridiaceae</taxon>
        <taxon>Clostridium</taxon>
    </lineage>
</organism>
<feature type="transmembrane region" description="Helical" evidence="6">
    <location>
        <begin position="77"/>
        <end position="96"/>
    </location>
</feature>
<accession>A0A937FI38</accession>
<dbReference type="CDD" id="cd17321">
    <property type="entry name" value="MFS_MMR_MDR_like"/>
    <property type="match status" value="1"/>
</dbReference>
<evidence type="ECO:0000259" key="7">
    <source>
        <dbReference type="PROSITE" id="PS50850"/>
    </source>
</evidence>
<dbReference type="AlphaFoldDB" id="A0A937FI38"/>
<dbReference type="InterPro" id="IPR036259">
    <property type="entry name" value="MFS_trans_sf"/>
</dbReference>
<dbReference type="Gene3D" id="1.20.1720.10">
    <property type="entry name" value="Multidrug resistance protein D"/>
    <property type="match status" value="1"/>
</dbReference>
<keyword evidence="9" id="KW-1185">Reference proteome</keyword>
<evidence type="ECO:0000256" key="2">
    <source>
        <dbReference type="ARBA" id="ARBA00022448"/>
    </source>
</evidence>
<dbReference type="PANTHER" id="PTHR42718:SF9">
    <property type="entry name" value="MAJOR FACILITATOR SUPERFAMILY MULTIDRUG TRANSPORTER MFSC"/>
    <property type="match status" value="1"/>
</dbReference>
<feature type="transmembrane region" description="Helical" evidence="6">
    <location>
        <begin position="330"/>
        <end position="348"/>
    </location>
</feature>
<dbReference type="SUPFAM" id="SSF103473">
    <property type="entry name" value="MFS general substrate transporter"/>
    <property type="match status" value="1"/>
</dbReference>
<feature type="transmembrane region" description="Helical" evidence="6">
    <location>
        <begin position="196"/>
        <end position="215"/>
    </location>
</feature>
<keyword evidence="5 6" id="KW-0472">Membrane</keyword>
<proteinExistence type="predicted"/>
<evidence type="ECO:0000256" key="1">
    <source>
        <dbReference type="ARBA" id="ARBA00004651"/>
    </source>
</evidence>
<keyword evidence="3 6" id="KW-0812">Transmembrane</keyword>
<name>A0A937FI38_9CLOT</name>
<dbReference type="InterPro" id="IPR011701">
    <property type="entry name" value="MFS"/>
</dbReference>
<feature type="transmembrane region" description="Helical" evidence="6">
    <location>
        <begin position="42"/>
        <end position="65"/>
    </location>
</feature>
<dbReference type="Proteomes" id="UP000623681">
    <property type="component" value="Unassembled WGS sequence"/>
</dbReference>
<feature type="transmembrane region" description="Helical" evidence="6">
    <location>
        <begin position="265"/>
        <end position="289"/>
    </location>
</feature>
<protein>
    <submittedName>
        <fullName evidence="8">MFS transporter</fullName>
    </submittedName>
</protein>
<dbReference type="PANTHER" id="PTHR42718">
    <property type="entry name" value="MAJOR FACILITATOR SUPERFAMILY MULTIDRUG TRANSPORTER MFSC"/>
    <property type="match status" value="1"/>
</dbReference>
<feature type="transmembrane region" description="Helical" evidence="6">
    <location>
        <begin position="102"/>
        <end position="124"/>
    </location>
</feature>
<evidence type="ECO:0000256" key="5">
    <source>
        <dbReference type="ARBA" id="ARBA00023136"/>
    </source>
</evidence>
<dbReference type="PRINTS" id="PR01036">
    <property type="entry name" value="TCRTETB"/>
</dbReference>
<evidence type="ECO:0000256" key="6">
    <source>
        <dbReference type="SAM" id="Phobius"/>
    </source>
</evidence>